<feature type="domain" description="FAD/NAD(P)-binding" evidence="5">
    <location>
        <begin position="55"/>
        <end position="286"/>
    </location>
</feature>
<keyword evidence="2" id="KW-0274">FAD</keyword>
<dbReference type="EMBL" id="KQ086131">
    <property type="protein sequence ID" value="KLO07587.1"/>
    <property type="molecule type" value="Genomic_DNA"/>
</dbReference>
<gene>
    <name evidence="6" type="ORF">SCHPADRAFT_909344</name>
</gene>
<dbReference type="InParanoid" id="A0A0H2R887"/>
<evidence type="ECO:0000256" key="3">
    <source>
        <dbReference type="ARBA" id="ARBA00023002"/>
    </source>
</evidence>
<keyword evidence="7" id="KW-1185">Reference proteome</keyword>
<dbReference type="STRING" id="27342.A0A0H2R887"/>
<keyword evidence="3" id="KW-0560">Oxidoreductase</keyword>
<dbReference type="AlphaFoldDB" id="A0A0H2R887"/>
<organism evidence="6 7">
    <name type="scientific">Schizopora paradoxa</name>
    <dbReference type="NCBI Taxonomy" id="27342"/>
    <lineage>
        <taxon>Eukaryota</taxon>
        <taxon>Fungi</taxon>
        <taxon>Dikarya</taxon>
        <taxon>Basidiomycota</taxon>
        <taxon>Agaricomycotina</taxon>
        <taxon>Agaricomycetes</taxon>
        <taxon>Hymenochaetales</taxon>
        <taxon>Schizoporaceae</taxon>
        <taxon>Schizopora</taxon>
    </lineage>
</organism>
<feature type="region of interest" description="Disordered" evidence="4">
    <location>
        <begin position="217"/>
        <end position="245"/>
    </location>
</feature>
<evidence type="ECO:0000313" key="7">
    <source>
        <dbReference type="Proteomes" id="UP000053477"/>
    </source>
</evidence>
<evidence type="ECO:0000256" key="2">
    <source>
        <dbReference type="ARBA" id="ARBA00022827"/>
    </source>
</evidence>
<dbReference type="Pfam" id="PF07992">
    <property type="entry name" value="Pyr_redox_2"/>
    <property type="match status" value="1"/>
</dbReference>
<dbReference type="Gene3D" id="3.50.50.60">
    <property type="entry name" value="FAD/NAD(P)-binding domain"/>
    <property type="match status" value="2"/>
</dbReference>
<evidence type="ECO:0000259" key="5">
    <source>
        <dbReference type="Pfam" id="PF07992"/>
    </source>
</evidence>
<keyword evidence="1" id="KW-0285">Flavoprotein</keyword>
<dbReference type="SUPFAM" id="SSF51905">
    <property type="entry name" value="FAD/NAD(P)-binding domain"/>
    <property type="match status" value="1"/>
</dbReference>
<dbReference type="OrthoDB" id="66881at2759"/>
<evidence type="ECO:0000256" key="4">
    <source>
        <dbReference type="SAM" id="MobiDB-lite"/>
    </source>
</evidence>
<accession>A0A0H2R887</accession>
<dbReference type="InterPro" id="IPR050346">
    <property type="entry name" value="FMO-like"/>
</dbReference>
<sequence>MDAVQQLHEVVSWPRNAVIYVFQVFYRLFQVGIILLFSPNPPKNDHQPSDKPFGRIAVIGAGLTGVSSAAHCIAHNFDVVLYEENRSIGGIWSHVNSTSGLQINSMIYRFHPGVFWREGFPRRDEILGEITKIWKQYKLESRTRFNTKVTKVRRANETGVHEKGKRSKWLINDGEDREFDAVICTVGTCGKPMTKGFEGEDKFEQNGGWVVHSSELDELSGSGEDEDEKSDKQESNGHANGHSKKSFDVRGKTMIIVGSGASGVEAAEWAVEKGADKVWILARDDKWIIPRNVVFDTFLSMQPFGREMPLSFIPEWFIRKFHYGDLAERVAPAPGTRGLFEGTPVVNDTILNHIRCGKVVYERCDTQRFTSEGVLVKKHTDKEEEVEIKADVVVLATGFERPGIDFLPEDLFPERYERPNLYLQNFATEDWSVLLTNAAYQNAIGTVGHFHIGIYTRILLTFLLDKGARPEGEDMKLWVDVLRWFKRGARGGALGFFTYMELTIWLFTFHLLRPDRLRWIFFIMQGWGVTYEDADRLRVE</sequence>
<reference evidence="6 7" key="1">
    <citation type="submission" date="2015-04" db="EMBL/GenBank/DDBJ databases">
        <title>Complete genome sequence of Schizopora paradoxa KUC8140, a cosmopolitan wood degrader in East Asia.</title>
        <authorList>
            <consortium name="DOE Joint Genome Institute"/>
            <person name="Min B."/>
            <person name="Park H."/>
            <person name="Jang Y."/>
            <person name="Kim J.-J."/>
            <person name="Kim K.H."/>
            <person name="Pangilinan J."/>
            <person name="Lipzen A."/>
            <person name="Riley R."/>
            <person name="Grigoriev I.V."/>
            <person name="Spatafora J.W."/>
            <person name="Choi I.-G."/>
        </authorList>
    </citation>
    <scope>NUCLEOTIDE SEQUENCE [LARGE SCALE GENOMIC DNA]</scope>
    <source>
        <strain evidence="6 7">KUC8140</strain>
    </source>
</reference>
<proteinExistence type="predicted"/>
<protein>
    <submittedName>
        <fullName evidence="6">FAD/NAD(P)-binding domain-containing protein</fullName>
    </submittedName>
</protein>
<dbReference type="Proteomes" id="UP000053477">
    <property type="component" value="Unassembled WGS sequence"/>
</dbReference>
<dbReference type="InterPro" id="IPR023753">
    <property type="entry name" value="FAD/NAD-binding_dom"/>
</dbReference>
<dbReference type="InterPro" id="IPR036188">
    <property type="entry name" value="FAD/NAD-bd_sf"/>
</dbReference>
<name>A0A0H2R887_9AGAM</name>
<evidence type="ECO:0000256" key="1">
    <source>
        <dbReference type="ARBA" id="ARBA00022630"/>
    </source>
</evidence>
<dbReference type="GO" id="GO:0016491">
    <property type="term" value="F:oxidoreductase activity"/>
    <property type="evidence" value="ECO:0007669"/>
    <property type="project" value="UniProtKB-KW"/>
</dbReference>
<dbReference type="PANTHER" id="PTHR23023">
    <property type="entry name" value="DIMETHYLANILINE MONOOXYGENASE"/>
    <property type="match status" value="1"/>
</dbReference>
<evidence type="ECO:0000313" key="6">
    <source>
        <dbReference type="EMBL" id="KLO07587.1"/>
    </source>
</evidence>